<evidence type="ECO:0000313" key="2">
    <source>
        <dbReference type="Proteomes" id="UP000594057"/>
    </source>
</evidence>
<sequence length="93" mass="11538">MSVKKAINDLIPPEWDYVLRKNKVLTKFIDYMYEFCVPIYWRNNKYHRKAIERIRFKFNRGILDCIDAINTSEGYHFWKKIELEIETYKEQIR</sequence>
<proteinExistence type="predicted"/>
<dbReference type="GeneID" id="65131531"/>
<dbReference type="Proteomes" id="UP000594057">
    <property type="component" value="Segment"/>
</dbReference>
<protein>
    <submittedName>
        <fullName evidence="1">Uncharacterized protein</fullName>
    </submittedName>
</protein>
<keyword evidence="2" id="KW-1185">Reference proteome</keyword>
<dbReference type="RefSeq" id="YP_010113034.1">
    <property type="nucleotide sequence ID" value="NC_055898.1"/>
</dbReference>
<dbReference type="KEGG" id="vg:65131531"/>
<evidence type="ECO:0000313" key="1">
    <source>
        <dbReference type="EMBL" id="QOR60061.1"/>
    </source>
</evidence>
<name>A0A7M1S1H1_9CAUD</name>
<dbReference type="EMBL" id="MT774405">
    <property type="protein sequence ID" value="QOR60061.1"/>
    <property type="molecule type" value="Genomic_DNA"/>
</dbReference>
<accession>A0A7M1S1H1</accession>
<organism evidence="1 2">
    <name type="scientific">uncultured phage cr115_1</name>
    <dbReference type="NCBI Taxonomy" id="2772089"/>
    <lineage>
        <taxon>Viruses</taxon>
        <taxon>Duplodnaviria</taxon>
        <taxon>Heunggongvirae</taxon>
        <taxon>Uroviricota</taxon>
        <taxon>Caudoviricetes</taxon>
        <taxon>Crassvirales</taxon>
        <taxon>Suoliviridae</taxon>
        <taxon>Uncouvirinae</taxon>
        <taxon>Birpovirus</taxon>
        <taxon>Birpovirus hiberniae</taxon>
    </lineage>
</organism>
<reference evidence="1 2" key="1">
    <citation type="submission" date="2020-07" db="EMBL/GenBank/DDBJ databases">
        <title>Taxonomic proposal: Crassvirales, a new order of highly abundant and diverse bacterial viruses.</title>
        <authorList>
            <person name="Shkoporov A.N."/>
            <person name="Stockdale S.R."/>
            <person name="Guerin E."/>
            <person name="Ross R.P."/>
            <person name="Hill C."/>
        </authorList>
    </citation>
    <scope>NUCLEOTIDE SEQUENCE [LARGE SCALE GENOMIC DNA]</scope>
</reference>